<evidence type="ECO:0000313" key="2">
    <source>
        <dbReference type="Proteomes" id="UP001200741"/>
    </source>
</evidence>
<dbReference type="Proteomes" id="UP001200741">
    <property type="component" value="Unassembled WGS sequence"/>
</dbReference>
<evidence type="ECO:0000313" key="1">
    <source>
        <dbReference type="EMBL" id="MCE4554399.1"/>
    </source>
</evidence>
<gene>
    <name evidence="1" type="ORF">LXT13_08050</name>
</gene>
<protein>
    <recommendedName>
        <fullName evidence="3">ABM domain-containing protein</fullName>
    </recommendedName>
</protein>
<name>A0ABS8XUK8_9BURK</name>
<organism evidence="1 2">
    <name type="scientific">Pelomonas cellulosilytica</name>
    <dbReference type="NCBI Taxonomy" id="2906762"/>
    <lineage>
        <taxon>Bacteria</taxon>
        <taxon>Pseudomonadati</taxon>
        <taxon>Pseudomonadota</taxon>
        <taxon>Betaproteobacteria</taxon>
        <taxon>Burkholderiales</taxon>
        <taxon>Sphaerotilaceae</taxon>
        <taxon>Roseateles</taxon>
    </lineage>
</organism>
<sequence length="101" mass="11132">MTSALEITTFRLVKGKTLTDFIAANRDVDAWLLRQPGFRSRWIAESDDHEVVDVLLWASSAAARDAMGRLMVELGESPVHALIRQATVSWTVCEVGQTSSA</sequence>
<keyword evidence="2" id="KW-1185">Reference proteome</keyword>
<dbReference type="InterPro" id="IPR011008">
    <property type="entry name" value="Dimeric_a/b-barrel"/>
</dbReference>
<reference evidence="1 2" key="1">
    <citation type="submission" date="2021-12" db="EMBL/GenBank/DDBJ databases">
        <title>Genome seq of P8.</title>
        <authorList>
            <person name="Seo T."/>
        </authorList>
    </citation>
    <scope>NUCLEOTIDE SEQUENCE [LARGE SCALE GENOMIC DNA]</scope>
    <source>
        <strain evidence="1 2">P8</strain>
    </source>
</reference>
<dbReference type="EMBL" id="JAJTWU010000003">
    <property type="protein sequence ID" value="MCE4554399.1"/>
    <property type="molecule type" value="Genomic_DNA"/>
</dbReference>
<dbReference type="RefSeq" id="WP_233371323.1">
    <property type="nucleotide sequence ID" value="NZ_JAJTWU010000003.1"/>
</dbReference>
<evidence type="ECO:0008006" key="3">
    <source>
        <dbReference type="Google" id="ProtNLM"/>
    </source>
</evidence>
<proteinExistence type="predicted"/>
<dbReference type="SUPFAM" id="SSF54909">
    <property type="entry name" value="Dimeric alpha+beta barrel"/>
    <property type="match status" value="1"/>
</dbReference>
<accession>A0ABS8XUK8</accession>
<comment type="caution">
    <text evidence="1">The sequence shown here is derived from an EMBL/GenBank/DDBJ whole genome shotgun (WGS) entry which is preliminary data.</text>
</comment>